<dbReference type="GO" id="GO:0004338">
    <property type="term" value="F:glucan exo-1,3-beta-glucosidase activity"/>
    <property type="evidence" value="ECO:0007669"/>
    <property type="project" value="UniProtKB-EC"/>
</dbReference>
<dbReference type="GO" id="GO:0009986">
    <property type="term" value="C:cell surface"/>
    <property type="evidence" value="ECO:0007669"/>
    <property type="project" value="TreeGrafter"/>
</dbReference>
<evidence type="ECO:0000313" key="8">
    <source>
        <dbReference type="EMBL" id="KAE8254483.1"/>
    </source>
</evidence>
<organism evidence="8 9">
    <name type="scientific">Tilletia indica</name>
    <dbReference type="NCBI Taxonomy" id="43049"/>
    <lineage>
        <taxon>Eukaryota</taxon>
        <taxon>Fungi</taxon>
        <taxon>Dikarya</taxon>
        <taxon>Basidiomycota</taxon>
        <taxon>Ustilaginomycotina</taxon>
        <taxon>Exobasidiomycetes</taxon>
        <taxon>Tilletiales</taxon>
        <taxon>Tilletiaceae</taxon>
        <taxon>Tilletia</taxon>
    </lineage>
</organism>
<evidence type="ECO:0000256" key="4">
    <source>
        <dbReference type="ARBA" id="ARBA00023295"/>
    </source>
</evidence>
<dbReference type="PANTHER" id="PTHR31297:SF34">
    <property type="entry name" value="GLUCAN 1,3-BETA-GLUCOSIDASE 2"/>
    <property type="match status" value="1"/>
</dbReference>
<dbReference type="Proteomes" id="UP000077521">
    <property type="component" value="Unassembled WGS sequence"/>
</dbReference>
<evidence type="ECO:0000313" key="9">
    <source>
        <dbReference type="Proteomes" id="UP000077521"/>
    </source>
</evidence>
<evidence type="ECO:0000256" key="2">
    <source>
        <dbReference type="ARBA" id="ARBA00022801"/>
    </source>
</evidence>
<keyword evidence="5" id="KW-0961">Cell wall biogenesis/degradation</keyword>
<evidence type="ECO:0000256" key="3">
    <source>
        <dbReference type="ARBA" id="ARBA00023180"/>
    </source>
</evidence>
<dbReference type="EC" id="3.2.1.58" evidence="7"/>
<evidence type="ECO:0000256" key="7">
    <source>
        <dbReference type="ARBA" id="ARBA00038929"/>
    </source>
</evidence>
<gene>
    <name evidence="8" type="ORF">A4X13_0g3398</name>
</gene>
<comment type="caution">
    <text evidence="8">The sequence shown here is derived from an EMBL/GenBank/DDBJ whole genome shotgun (WGS) entry which is preliminary data.</text>
</comment>
<evidence type="ECO:0000256" key="6">
    <source>
        <dbReference type="ARBA" id="ARBA00036824"/>
    </source>
</evidence>
<sequence length="474" mass="53932">MKFFASSFLTLVLGFNALSSAKHSDAARSASVHHRAIIEHQERATLTEARFGLDRNKPIRGVNLGSWLITESWMMPKFYFDAQPNSRPLPDEHSWIKAHPDRSVAYAKLKSHYSTYLTEADIQLMSSYGLNSVRIPIPYWTLEDAASSPDEAYLFKAGRPQMRQMLLWCKKYKLDVLLDLHAAPGSQNAYDNSGSRAGVFWQTKQSYYDRTITALETMVDFYVNNASYGGVVKGIIVLNEPLVALNNPDQWIPFPLLKKFYIASYRAIRRRVSLAKGAQNMPTIYFSNSIIGTDPWMPWIKSKYNDGTFLKGTIGFDLHRYQAFPPLDKLTYDGHINRTCKSGANLAAVQAVLPVVIGEMSDGVQLRCVDYRDCVGRTMQQDINTLNSKASNYFSRRFWEAQRVVYEKDTGGWYFWSWKSTSASQWSYRDSVQQVWLPSNPNERVFLPSTAEKAKGQCVSKNPNRGIAFRTTSS</sequence>
<accession>A0A177TBK0</accession>
<proteinExistence type="inferred from homology"/>
<keyword evidence="2" id="KW-0378">Hydrolase</keyword>
<comment type="catalytic activity">
    <reaction evidence="6">
        <text>Successive hydrolysis of beta-D-glucose units from the non-reducing ends of (1-&gt;3)-beta-D-glucans, releasing alpha-glucose.</text>
        <dbReference type="EC" id="3.2.1.58"/>
    </reaction>
</comment>
<evidence type="ECO:0000256" key="1">
    <source>
        <dbReference type="ARBA" id="ARBA00005641"/>
    </source>
</evidence>
<dbReference type="GO" id="GO:0071555">
    <property type="term" value="P:cell wall organization"/>
    <property type="evidence" value="ECO:0007669"/>
    <property type="project" value="UniProtKB-KW"/>
</dbReference>
<dbReference type="SUPFAM" id="SSF51445">
    <property type="entry name" value="(Trans)glycosidases"/>
    <property type="match status" value="1"/>
</dbReference>
<reference evidence="8" key="1">
    <citation type="submission" date="2016-04" db="EMBL/GenBank/DDBJ databases">
        <authorList>
            <person name="Nguyen H.D."/>
            <person name="Samba Siva P."/>
            <person name="Cullis J."/>
            <person name="Levesque C.A."/>
            <person name="Hambleton S."/>
        </authorList>
    </citation>
    <scope>NUCLEOTIDE SEQUENCE</scope>
    <source>
        <strain evidence="8">DAOMC 236416</strain>
    </source>
</reference>
<comment type="similarity">
    <text evidence="1">Belongs to the glycosyl hydrolase 5 (cellulase A) family.</text>
</comment>
<evidence type="ECO:0000256" key="5">
    <source>
        <dbReference type="ARBA" id="ARBA00023316"/>
    </source>
</evidence>
<reference evidence="8" key="2">
    <citation type="journal article" date="2019" name="IMA Fungus">
        <title>Genome sequencing and comparison of five Tilletia species to identify candidate genes for the detection of regulated species infecting wheat.</title>
        <authorList>
            <person name="Nguyen H.D.T."/>
            <person name="Sultana T."/>
            <person name="Kesanakurti P."/>
            <person name="Hambleton S."/>
        </authorList>
    </citation>
    <scope>NUCLEOTIDE SEQUENCE</scope>
    <source>
        <strain evidence="8">DAOMC 236416</strain>
    </source>
</reference>
<keyword evidence="3" id="KW-0325">Glycoprotein</keyword>
<dbReference type="AlphaFoldDB" id="A0A177TBK0"/>
<protein>
    <recommendedName>
        <fullName evidence="7">glucan 1,3-beta-glucosidase</fullName>
        <ecNumber evidence="7">3.2.1.58</ecNumber>
    </recommendedName>
</protein>
<keyword evidence="4" id="KW-0326">Glycosidase</keyword>
<dbReference type="Gene3D" id="3.20.20.80">
    <property type="entry name" value="Glycosidases"/>
    <property type="match status" value="1"/>
</dbReference>
<keyword evidence="9" id="KW-1185">Reference proteome</keyword>
<dbReference type="InterPro" id="IPR017853">
    <property type="entry name" value="GH"/>
</dbReference>
<dbReference type="GO" id="GO:0009251">
    <property type="term" value="P:glucan catabolic process"/>
    <property type="evidence" value="ECO:0007669"/>
    <property type="project" value="TreeGrafter"/>
</dbReference>
<dbReference type="GO" id="GO:0005576">
    <property type="term" value="C:extracellular region"/>
    <property type="evidence" value="ECO:0007669"/>
    <property type="project" value="TreeGrafter"/>
</dbReference>
<dbReference type="EMBL" id="LWDF02000189">
    <property type="protein sequence ID" value="KAE8254483.1"/>
    <property type="molecule type" value="Genomic_DNA"/>
</dbReference>
<dbReference type="PANTHER" id="PTHR31297">
    <property type="entry name" value="GLUCAN ENDO-1,6-BETA-GLUCOSIDASE B"/>
    <property type="match status" value="1"/>
</dbReference>
<name>A0A177TBK0_9BASI</name>
<dbReference type="InterPro" id="IPR050386">
    <property type="entry name" value="Glycosyl_hydrolase_5"/>
</dbReference>